<dbReference type="Proteomes" id="UP000287605">
    <property type="component" value="Unassembled WGS sequence"/>
</dbReference>
<feature type="transmembrane region" description="Helical" evidence="1">
    <location>
        <begin position="114"/>
        <end position="142"/>
    </location>
</feature>
<reference evidence="3 4" key="1">
    <citation type="submission" date="2017-05" db="EMBL/GenBank/DDBJ databases">
        <title>Vagococcus spp. assemblies.</title>
        <authorList>
            <person name="Gulvik C.A."/>
        </authorList>
    </citation>
    <scope>NUCLEOTIDE SEQUENCE [LARGE SCALE GENOMIC DNA]</scope>
    <source>
        <strain evidence="3 4">CCUG 51432</strain>
    </source>
</reference>
<comment type="caution">
    <text evidence="3">The sequence shown here is derived from an EMBL/GenBank/DDBJ whole genome shotgun (WGS) entry which is preliminary data.</text>
</comment>
<protein>
    <recommendedName>
        <fullName evidence="2">GGDEF domain-containing protein</fullName>
    </recommendedName>
</protein>
<name>A0A430AHP2_9ENTE</name>
<keyword evidence="1" id="KW-1133">Transmembrane helix</keyword>
<organism evidence="3 4">
    <name type="scientific">Vagococcus elongatus</name>
    <dbReference type="NCBI Taxonomy" id="180344"/>
    <lineage>
        <taxon>Bacteria</taxon>
        <taxon>Bacillati</taxon>
        <taxon>Bacillota</taxon>
        <taxon>Bacilli</taxon>
        <taxon>Lactobacillales</taxon>
        <taxon>Enterococcaceae</taxon>
        <taxon>Vagococcus</taxon>
    </lineage>
</organism>
<feature type="transmembrane region" description="Helical" evidence="1">
    <location>
        <begin position="154"/>
        <end position="173"/>
    </location>
</feature>
<proteinExistence type="predicted"/>
<keyword evidence="4" id="KW-1185">Reference proteome</keyword>
<dbReference type="InterPro" id="IPR052163">
    <property type="entry name" value="DGC-Regulatory_Protein"/>
</dbReference>
<dbReference type="Pfam" id="PF00990">
    <property type="entry name" value="GGDEF"/>
    <property type="match status" value="1"/>
</dbReference>
<dbReference type="InterPro" id="IPR029787">
    <property type="entry name" value="Nucleotide_cyclase"/>
</dbReference>
<dbReference type="PANTHER" id="PTHR46663">
    <property type="entry name" value="DIGUANYLATE CYCLASE DGCT-RELATED"/>
    <property type="match status" value="1"/>
</dbReference>
<feature type="transmembrane region" description="Helical" evidence="1">
    <location>
        <begin position="5"/>
        <end position="27"/>
    </location>
</feature>
<dbReference type="PROSITE" id="PS50887">
    <property type="entry name" value="GGDEF"/>
    <property type="match status" value="1"/>
</dbReference>
<dbReference type="InterPro" id="IPR043128">
    <property type="entry name" value="Rev_trsase/Diguanyl_cyclase"/>
</dbReference>
<dbReference type="AlphaFoldDB" id="A0A430AHP2"/>
<dbReference type="NCBIfam" id="TIGR00254">
    <property type="entry name" value="GGDEF"/>
    <property type="match status" value="1"/>
</dbReference>
<feature type="domain" description="GGDEF" evidence="2">
    <location>
        <begin position="251"/>
        <end position="384"/>
    </location>
</feature>
<dbReference type="SMART" id="SM00267">
    <property type="entry name" value="GGDEF"/>
    <property type="match status" value="1"/>
</dbReference>
<evidence type="ECO:0000313" key="3">
    <source>
        <dbReference type="EMBL" id="RSU07591.1"/>
    </source>
</evidence>
<gene>
    <name evidence="3" type="ORF">CBF29_13540</name>
</gene>
<dbReference type="InterPro" id="IPR000160">
    <property type="entry name" value="GGDEF_dom"/>
</dbReference>
<feature type="transmembrane region" description="Helical" evidence="1">
    <location>
        <begin position="54"/>
        <end position="72"/>
    </location>
</feature>
<dbReference type="RefSeq" id="WP_126810237.1">
    <property type="nucleotide sequence ID" value="NZ_NGKA01000046.1"/>
</dbReference>
<dbReference type="SUPFAM" id="SSF55073">
    <property type="entry name" value="Nucleotide cyclase"/>
    <property type="match status" value="1"/>
</dbReference>
<accession>A0A430AHP2</accession>
<evidence type="ECO:0000259" key="2">
    <source>
        <dbReference type="PROSITE" id="PS50887"/>
    </source>
</evidence>
<dbReference type="Gene3D" id="3.30.70.270">
    <property type="match status" value="1"/>
</dbReference>
<sequence>MKYSLLISAVINNLAIMTSSFLLGYFFTVRSMIKNTNTPASPMESYRLNKTQETIIGISYGLFSFLLSLNTIQLDTWHRIDARYIFIYLVVFYVSFYSGCISSIVLILAKSWQYYLTGISLFSIEFFNNIIFTLIVLLISYFFSKKKEHIWKKLFCFLLLFFVFRTLLLRMYLPDLFERNVGWQLLFYYAIMSLLLITTVYFIEMSLKTIVSINVFQITSMKDPLTKLFNRQALDTYIEFLSLNRKIPDNTTISITTIDLDSFKKINDQFGHSAGDAALYHFSKLLKSDVFHSSHIYRLGGDEFLIIHHYSPEQVEWELKNLLTLVQNTPFHYENHTLPIRLSIGTIHTRMSKDFKLAEAIKQSDTALYQAKKQYENSLVSYHK</sequence>
<evidence type="ECO:0000313" key="4">
    <source>
        <dbReference type="Proteomes" id="UP000287605"/>
    </source>
</evidence>
<evidence type="ECO:0000256" key="1">
    <source>
        <dbReference type="SAM" id="Phobius"/>
    </source>
</evidence>
<keyword evidence="1" id="KW-0812">Transmembrane</keyword>
<dbReference type="EMBL" id="NGKA01000046">
    <property type="protein sequence ID" value="RSU07591.1"/>
    <property type="molecule type" value="Genomic_DNA"/>
</dbReference>
<dbReference type="OrthoDB" id="9759607at2"/>
<dbReference type="PANTHER" id="PTHR46663:SF4">
    <property type="entry name" value="DIGUANYLATE CYCLASE DGCT-RELATED"/>
    <property type="match status" value="1"/>
</dbReference>
<dbReference type="CDD" id="cd01949">
    <property type="entry name" value="GGDEF"/>
    <property type="match status" value="1"/>
</dbReference>
<keyword evidence="1" id="KW-0472">Membrane</keyword>
<feature type="transmembrane region" description="Helical" evidence="1">
    <location>
        <begin position="84"/>
        <end position="108"/>
    </location>
</feature>
<feature type="transmembrane region" description="Helical" evidence="1">
    <location>
        <begin position="185"/>
        <end position="203"/>
    </location>
</feature>